<comment type="subunit">
    <text evidence="6">Associates with 90S and pre-40S pre-ribosomal particles.</text>
</comment>
<keyword evidence="4 6" id="KW-0698">rRNA processing</keyword>
<evidence type="ECO:0000256" key="1">
    <source>
        <dbReference type="ARBA" id="ARBA00004604"/>
    </source>
</evidence>
<dbReference type="AlphaFoldDB" id="A0A1Z5JMW5"/>
<dbReference type="Proteomes" id="UP000198406">
    <property type="component" value="Unassembled WGS sequence"/>
</dbReference>
<evidence type="ECO:0000313" key="8">
    <source>
        <dbReference type="EMBL" id="GAX15319.1"/>
    </source>
</evidence>
<protein>
    <recommendedName>
        <fullName evidence="6">rRNA biogenesis protein RRP36</fullName>
    </recommendedName>
</protein>
<keyword evidence="6" id="KW-0687">Ribonucleoprotein</keyword>
<dbReference type="GO" id="GO:0000462">
    <property type="term" value="P:maturation of SSU-rRNA from tricistronic rRNA transcript (SSU-rRNA, 5.8S rRNA, LSU-rRNA)"/>
    <property type="evidence" value="ECO:0007669"/>
    <property type="project" value="TreeGrafter"/>
</dbReference>
<dbReference type="GO" id="GO:0005730">
    <property type="term" value="C:nucleolus"/>
    <property type="evidence" value="ECO:0007669"/>
    <property type="project" value="UniProtKB-SubCell"/>
</dbReference>
<gene>
    <name evidence="8" type="ORF">FisN_8Lh396</name>
</gene>
<comment type="similarity">
    <text evidence="2 6">Belongs to the RRP36 family.</text>
</comment>
<dbReference type="InParanoid" id="A0A1Z5JMW5"/>
<evidence type="ECO:0000313" key="9">
    <source>
        <dbReference type="Proteomes" id="UP000198406"/>
    </source>
</evidence>
<feature type="compositionally biased region" description="Low complexity" evidence="7">
    <location>
        <begin position="9"/>
        <end position="28"/>
    </location>
</feature>
<feature type="compositionally biased region" description="Acidic residues" evidence="7">
    <location>
        <begin position="53"/>
        <end position="68"/>
    </location>
</feature>
<keyword evidence="9" id="KW-1185">Reference proteome</keyword>
<proteinExistence type="inferred from homology"/>
<organism evidence="8 9">
    <name type="scientific">Fistulifera solaris</name>
    <name type="common">Oleaginous diatom</name>
    <dbReference type="NCBI Taxonomy" id="1519565"/>
    <lineage>
        <taxon>Eukaryota</taxon>
        <taxon>Sar</taxon>
        <taxon>Stramenopiles</taxon>
        <taxon>Ochrophyta</taxon>
        <taxon>Bacillariophyta</taxon>
        <taxon>Bacillariophyceae</taxon>
        <taxon>Bacillariophycidae</taxon>
        <taxon>Naviculales</taxon>
        <taxon>Naviculaceae</taxon>
        <taxon>Fistulifera</taxon>
    </lineage>
</organism>
<feature type="region of interest" description="Disordered" evidence="7">
    <location>
        <begin position="1"/>
        <end position="142"/>
    </location>
</feature>
<keyword evidence="3 6" id="KW-0690">Ribosome biogenesis</keyword>
<feature type="compositionally biased region" description="Basic and acidic residues" evidence="7">
    <location>
        <begin position="296"/>
        <end position="310"/>
    </location>
</feature>
<accession>A0A1Z5JMW5</accession>
<comment type="subcellular location">
    <subcellularLocation>
        <location evidence="1 6">Nucleus</location>
        <location evidence="1 6">Nucleolus</location>
    </subcellularLocation>
</comment>
<dbReference type="OrthoDB" id="448446at2759"/>
<name>A0A1Z5JMW5_FISSO</name>
<dbReference type="PANTHER" id="PTHR21738:SF0">
    <property type="entry name" value="RIBOSOMAL RNA PROCESSING PROTEIN 36 HOMOLOG"/>
    <property type="match status" value="1"/>
</dbReference>
<evidence type="ECO:0000256" key="2">
    <source>
        <dbReference type="ARBA" id="ARBA00009418"/>
    </source>
</evidence>
<evidence type="ECO:0000256" key="5">
    <source>
        <dbReference type="ARBA" id="ARBA00023242"/>
    </source>
</evidence>
<evidence type="ECO:0000256" key="6">
    <source>
        <dbReference type="RuleBase" id="RU368027"/>
    </source>
</evidence>
<dbReference type="GO" id="GO:0030686">
    <property type="term" value="C:90S preribosome"/>
    <property type="evidence" value="ECO:0007669"/>
    <property type="project" value="TreeGrafter"/>
</dbReference>
<comment type="function">
    <text evidence="6">Component of the 90S pre-ribosome involved in the maturation of rRNAs. Required for early cleavages of the pre-RNAs in the 40S ribosomal subunit maturation pathway.</text>
</comment>
<comment type="caution">
    <text evidence="8">The sequence shown here is derived from an EMBL/GenBank/DDBJ whole genome shotgun (WGS) entry which is preliminary data.</text>
</comment>
<dbReference type="PANTHER" id="PTHR21738">
    <property type="entry name" value="RIBOSOMAL RNA PROCESSING PROTEIN 36 HOMOLOG"/>
    <property type="match status" value="1"/>
</dbReference>
<sequence>MSTTSEDASTSSMYFSSGDDSSTENRNNNYDDDDDNDAKKQKDTRNRKLSNSDESDDSTSESESDEDEEGKRESMSHLPLGQRIKLEESFGVRKMRKKDAKDTLTSSAKVEKKSSSKESSAVTTKTKKSKHAPTEASSKRSDFFATLRQTQIGGVGTGIDLGAHRYQSKDPRISNLHGHLQEDHFQQNFAFVQDLSKNEIKTLQRSIHAWKTPGKKGQQLRRKLGLTGGTTSLQQDQERLKQLRHEIAEWERQEIERVAHRSVKQKLQDQAATTGKFYFPKRRDLRKMQDDAKMEELRKRQGEGAVEKVIAKRRKKNKSKDASLMGAK</sequence>
<dbReference type="EMBL" id="BDSP01000092">
    <property type="protein sequence ID" value="GAX15319.1"/>
    <property type="molecule type" value="Genomic_DNA"/>
</dbReference>
<evidence type="ECO:0000256" key="7">
    <source>
        <dbReference type="SAM" id="MobiDB-lite"/>
    </source>
</evidence>
<keyword evidence="5 6" id="KW-0539">Nucleus</keyword>
<evidence type="ECO:0000256" key="3">
    <source>
        <dbReference type="ARBA" id="ARBA00022517"/>
    </source>
</evidence>
<feature type="region of interest" description="Disordered" evidence="7">
    <location>
        <begin position="296"/>
        <end position="328"/>
    </location>
</feature>
<dbReference type="InterPro" id="IPR009292">
    <property type="entry name" value="RRP36"/>
</dbReference>
<reference evidence="8 9" key="1">
    <citation type="journal article" date="2015" name="Plant Cell">
        <title>Oil accumulation by the oleaginous diatom Fistulifera solaris as revealed by the genome and transcriptome.</title>
        <authorList>
            <person name="Tanaka T."/>
            <person name="Maeda Y."/>
            <person name="Veluchamy A."/>
            <person name="Tanaka M."/>
            <person name="Abida H."/>
            <person name="Marechal E."/>
            <person name="Bowler C."/>
            <person name="Muto M."/>
            <person name="Sunaga Y."/>
            <person name="Tanaka M."/>
            <person name="Yoshino T."/>
            <person name="Taniguchi T."/>
            <person name="Fukuda Y."/>
            <person name="Nemoto M."/>
            <person name="Matsumoto M."/>
            <person name="Wong P.S."/>
            <person name="Aburatani S."/>
            <person name="Fujibuchi W."/>
        </authorList>
    </citation>
    <scope>NUCLEOTIDE SEQUENCE [LARGE SCALE GENOMIC DNA]</scope>
    <source>
        <strain evidence="8 9">JPCC DA0580</strain>
    </source>
</reference>
<feature type="compositionally biased region" description="Basic and acidic residues" evidence="7">
    <location>
        <begin position="37"/>
        <end position="46"/>
    </location>
</feature>
<evidence type="ECO:0000256" key="4">
    <source>
        <dbReference type="ARBA" id="ARBA00022552"/>
    </source>
</evidence>
<dbReference type="Pfam" id="PF06102">
    <property type="entry name" value="RRP36"/>
    <property type="match status" value="1"/>
</dbReference>